<evidence type="ECO:0000313" key="3">
    <source>
        <dbReference type="Proteomes" id="UP001596233"/>
    </source>
</evidence>
<dbReference type="InterPro" id="IPR050789">
    <property type="entry name" value="Diverse_Enzym_Activities"/>
</dbReference>
<keyword evidence="3" id="KW-1185">Reference proteome</keyword>
<dbReference type="InterPro" id="IPR001466">
    <property type="entry name" value="Beta-lactam-related"/>
</dbReference>
<dbReference type="PANTHER" id="PTHR43283">
    <property type="entry name" value="BETA-LACTAMASE-RELATED"/>
    <property type="match status" value="1"/>
</dbReference>
<feature type="domain" description="Beta-lactamase-related" evidence="1">
    <location>
        <begin position="30"/>
        <end position="361"/>
    </location>
</feature>
<dbReference type="EC" id="3.-.-.-" evidence="2"/>
<dbReference type="EMBL" id="JBHSTE010000007">
    <property type="protein sequence ID" value="MFC6334669.1"/>
    <property type="molecule type" value="Genomic_DNA"/>
</dbReference>
<organism evidence="2 3">
    <name type="scientific">Paenibacillus septentrionalis</name>
    <dbReference type="NCBI Taxonomy" id="429342"/>
    <lineage>
        <taxon>Bacteria</taxon>
        <taxon>Bacillati</taxon>
        <taxon>Bacillota</taxon>
        <taxon>Bacilli</taxon>
        <taxon>Bacillales</taxon>
        <taxon>Paenibacillaceae</taxon>
        <taxon>Paenibacillus</taxon>
    </lineage>
</organism>
<dbReference type="GO" id="GO:0016787">
    <property type="term" value="F:hydrolase activity"/>
    <property type="evidence" value="ECO:0007669"/>
    <property type="project" value="UniProtKB-KW"/>
</dbReference>
<reference evidence="3" key="1">
    <citation type="journal article" date="2019" name="Int. J. Syst. Evol. Microbiol.">
        <title>The Global Catalogue of Microorganisms (GCM) 10K type strain sequencing project: providing services to taxonomists for standard genome sequencing and annotation.</title>
        <authorList>
            <consortium name="The Broad Institute Genomics Platform"/>
            <consortium name="The Broad Institute Genome Sequencing Center for Infectious Disease"/>
            <person name="Wu L."/>
            <person name="Ma J."/>
        </authorList>
    </citation>
    <scope>NUCLEOTIDE SEQUENCE [LARGE SCALE GENOMIC DNA]</scope>
    <source>
        <strain evidence="3">PCU 280</strain>
    </source>
</reference>
<keyword evidence="2" id="KW-0378">Hydrolase</keyword>
<dbReference type="RefSeq" id="WP_379237431.1">
    <property type="nucleotide sequence ID" value="NZ_JBHSTE010000007.1"/>
</dbReference>
<dbReference type="PANTHER" id="PTHR43283:SF7">
    <property type="entry name" value="BETA-LACTAMASE-RELATED DOMAIN-CONTAINING PROTEIN"/>
    <property type="match status" value="1"/>
</dbReference>
<sequence length="384" mass="43464">MQNIVAFHEGQVDVNPEQVGYDGQKLIALNRHYENLIDQGKLQGASYLISRNGQIIARNSLGKLRPARDSQDLLPESIRKTYSITKAFTSVAIAQLIDKGLIYLHQSASSILDEMNTDKHRAITIFHLLTHTSGLRGDPGFYNEPYSLPWFEWMASEISKQDSNMNWKKAILAGPLQRMPGKEWIYSTSAYALLGDIIAKVSGKPYEQYIQEEILQPLDMNKSFFDVPKVFQDEVCATNSWEEEQIYEPQAAAQDAAPKAGNGLYSTLEDLWKFGQMMLNRGEYEGNRILSSRAVELLTSNHLHNITHRGWGNHNDNYPYGLGWQLEHFDLCSKGTFSHEGFGHCGMFVDPVEQLVFVFFVPSPIGYMHESVVTPRAIVWSGLL</sequence>
<comment type="caution">
    <text evidence="2">The sequence shown here is derived from an EMBL/GenBank/DDBJ whole genome shotgun (WGS) entry which is preliminary data.</text>
</comment>
<dbReference type="Pfam" id="PF00144">
    <property type="entry name" value="Beta-lactamase"/>
    <property type="match status" value="1"/>
</dbReference>
<proteinExistence type="predicted"/>
<evidence type="ECO:0000313" key="2">
    <source>
        <dbReference type="EMBL" id="MFC6334669.1"/>
    </source>
</evidence>
<accession>A0ABW1V887</accession>
<dbReference type="SUPFAM" id="SSF56601">
    <property type="entry name" value="beta-lactamase/transpeptidase-like"/>
    <property type="match status" value="1"/>
</dbReference>
<dbReference type="InterPro" id="IPR012338">
    <property type="entry name" value="Beta-lactam/transpept-like"/>
</dbReference>
<dbReference type="Proteomes" id="UP001596233">
    <property type="component" value="Unassembled WGS sequence"/>
</dbReference>
<gene>
    <name evidence="2" type="ORF">ACFP56_18720</name>
</gene>
<evidence type="ECO:0000259" key="1">
    <source>
        <dbReference type="Pfam" id="PF00144"/>
    </source>
</evidence>
<dbReference type="Gene3D" id="3.40.710.10">
    <property type="entry name" value="DD-peptidase/beta-lactamase superfamily"/>
    <property type="match status" value="1"/>
</dbReference>
<protein>
    <submittedName>
        <fullName evidence="2">Serine hydrolase domain-containing protein</fullName>
        <ecNumber evidence="2">3.-.-.-</ecNumber>
    </submittedName>
</protein>
<name>A0ABW1V887_9BACL</name>